<dbReference type="InterPro" id="IPR023393">
    <property type="entry name" value="START-like_dom_sf"/>
</dbReference>
<dbReference type="CDD" id="cd07812">
    <property type="entry name" value="SRPBCC"/>
    <property type="match status" value="1"/>
</dbReference>
<name>A0ABT6H5V0_9BACI</name>
<dbReference type="EMBL" id="JARULN010000012">
    <property type="protein sequence ID" value="MDG5754724.1"/>
    <property type="molecule type" value="Genomic_DNA"/>
</dbReference>
<keyword evidence="2" id="KW-1185">Reference proteome</keyword>
<dbReference type="InterPro" id="IPR019587">
    <property type="entry name" value="Polyketide_cyclase/dehydratase"/>
</dbReference>
<sequence length="149" mass="17569">MKQWTREITISAPIETVWRLFEPEHLHKIMPQVVSHIPVTVTEEEVGSIYRQQYKEGSRVQEYDVETLAYENKPHFKRLKVGFTLANMFEITAQYDLEKMDVNTTKFTYTATNKPLKWFVRLMLFFASETVVTAFTERVKQVAEAESKQ</sequence>
<dbReference type="SUPFAM" id="SSF55961">
    <property type="entry name" value="Bet v1-like"/>
    <property type="match status" value="1"/>
</dbReference>
<evidence type="ECO:0000313" key="1">
    <source>
        <dbReference type="EMBL" id="MDG5754724.1"/>
    </source>
</evidence>
<dbReference type="RefSeq" id="WP_124565662.1">
    <property type="nucleotide sequence ID" value="NZ_JARRRY010000012.1"/>
</dbReference>
<accession>A0ABT6H5V0</accession>
<organism evidence="1 2">
    <name type="scientific">Ectobacillus antri</name>
    <dbReference type="NCBI Taxonomy" id="2486280"/>
    <lineage>
        <taxon>Bacteria</taxon>
        <taxon>Bacillati</taxon>
        <taxon>Bacillota</taxon>
        <taxon>Bacilli</taxon>
        <taxon>Bacillales</taxon>
        <taxon>Bacillaceae</taxon>
        <taxon>Ectobacillus</taxon>
    </lineage>
</organism>
<comment type="caution">
    <text evidence="1">The sequence shown here is derived from an EMBL/GenBank/DDBJ whole genome shotgun (WGS) entry which is preliminary data.</text>
</comment>
<dbReference type="Gene3D" id="3.30.530.20">
    <property type="match status" value="1"/>
</dbReference>
<protein>
    <submittedName>
        <fullName evidence="1">SRPBCC family protein</fullName>
    </submittedName>
</protein>
<evidence type="ECO:0000313" key="2">
    <source>
        <dbReference type="Proteomes" id="UP001218246"/>
    </source>
</evidence>
<proteinExistence type="predicted"/>
<reference evidence="1 2" key="1">
    <citation type="submission" date="2023-04" db="EMBL/GenBank/DDBJ databases">
        <title>Ectobacillus antri isolated from activated sludge.</title>
        <authorList>
            <person name="Yan P."/>
            <person name="Liu X."/>
        </authorList>
    </citation>
    <scope>NUCLEOTIDE SEQUENCE [LARGE SCALE GENOMIC DNA]</scope>
    <source>
        <strain evidence="1 2">C18H</strain>
    </source>
</reference>
<dbReference type="Proteomes" id="UP001218246">
    <property type="component" value="Unassembled WGS sequence"/>
</dbReference>
<gene>
    <name evidence="1" type="ORF">P6P90_12170</name>
</gene>
<dbReference type="Pfam" id="PF10604">
    <property type="entry name" value="Polyketide_cyc2"/>
    <property type="match status" value="1"/>
</dbReference>